<dbReference type="InterPro" id="IPR017900">
    <property type="entry name" value="4Fe4S_Fe_S_CS"/>
</dbReference>
<dbReference type="GO" id="GO:0016020">
    <property type="term" value="C:membrane"/>
    <property type="evidence" value="ECO:0007669"/>
    <property type="project" value="InterPro"/>
</dbReference>
<evidence type="ECO:0000256" key="5">
    <source>
        <dbReference type="ARBA" id="ARBA00022737"/>
    </source>
</evidence>
<evidence type="ECO:0000313" key="14">
    <source>
        <dbReference type="Proteomes" id="UP000198324"/>
    </source>
</evidence>
<keyword evidence="5" id="KW-0677">Repeat</keyword>
<feature type="domain" description="4Fe-4S ferredoxin-type" evidence="12">
    <location>
        <begin position="34"/>
        <end position="63"/>
    </location>
</feature>
<dbReference type="PROSITE" id="PS51379">
    <property type="entry name" value="4FE4S_FER_2"/>
    <property type="match status" value="2"/>
</dbReference>
<dbReference type="Proteomes" id="UP000198324">
    <property type="component" value="Unassembled WGS sequence"/>
</dbReference>
<dbReference type="PANTHER" id="PTHR10849">
    <property type="entry name" value="NADH DEHYDROGENASE UBIQUINONE IRON-SULFUR PROTEIN 8, MITOCHONDRIAL"/>
    <property type="match status" value="1"/>
</dbReference>
<evidence type="ECO:0000259" key="12">
    <source>
        <dbReference type="PROSITE" id="PS51379"/>
    </source>
</evidence>
<protein>
    <submittedName>
        <fullName evidence="13">Formate hydrogenlyase subunit 6/NADH:ubiquinone oxidoreductase subunit (Chain I)</fullName>
    </submittedName>
</protein>
<evidence type="ECO:0000256" key="9">
    <source>
        <dbReference type="ARBA" id="ARBA00023027"/>
    </source>
</evidence>
<keyword evidence="4" id="KW-0479">Metal-binding</keyword>
<evidence type="ECO:0000256" key="1">
    <source>
        <dbReference type="ARBA" id="ARBA00022475"/>
    </source>
</evidence>
<proteinExistence type="predicted"/>
<keyword evidence="8" id="KW-0411">Iron-sulfur</keyword>
<keyword evidence="2" id="KW-0004">4Fe-4S</keyword>
<gene>
    <name evidence="13" type="ORF">SAMN04488503_0938</name>
</gene>
<dbReference type="GO" id="GO:0016651">
    <property type="term" value="F:oxidoreductase activity, acting on NAD(P)H"/>
    <property type="evidence" value="ECO:0007669"/>
    <property type="project" value="InterPro"/>
</dbReference>
<dbReference type="SUPFAM" id="SSF54862">
    <property type="entry name" value="4Fe-4S ferredoxins"/>
    <property type="match status" value="1"/>
</dbReference>
<dbReference type="GO" id="GO:0051539">
    <property type="term" value="F:4 iron, 4 sulfur cluster binding"/>
    <property type="evidence" value="ECO:0007669"/>
    <property type="project" value="UniProtKB-KW"/>
</dbReference>
<keyword evidence="11" id="KW-0472">Membrane</keyword>
<evidence type="ECO:0000256" key="7">
    <source>
        <dbReference type="ARBA" id="ARBA00023004"/>
    </source>
</evidence>
<dbReference type="InterPro" id="IPR017896">
    <property type="entry name" value="4Fe4S_Fe-S-bd"/>
</dbReference>
<dbReference type="GO" id="GO:0048038">
    <property type="term" value="F:quinone binding"/>
    <property type="evidence" value="ECO:0007669"/>
    <property type="project" value="UniProtKB-KW"/>
</dbReference>
<dbReference type="Gene3D" id="3.30.70.3270">
    <property type="match status" value="1"/>
</dbReference>
<keyword evidence="9" id="KW-0520">NAD</keyword>
<evidence type="ECO:0000256" key="4">
    <source>
        <dbReference type="ARBA" id="ARBA00022723"/>
    </source>
</evidence>
<name>A0A238YHL4_9BACT</name>
<sequence length="175" mass="19477">MLPFLKIMLRNLLLGPSTDPFPFAPAKTHENFRGCAEFDPEKCILCGICQHVCAAGAIQLRPSEDGSGMQYLLWHNSCVFCGMCAHYCPTGALTMSNNWHLVHTGAEMFSNCISSFIPFGECAQCGAKIQPRPQAIIDKLGVRSPERFLLCPQCKRQSIVRNVAQVRSTRRQENT</sequence>
<keyword evidence="14" id="KW-1185">Reference proteome</keyword>
<keyword evidence="13" id="KW-0456">Lyase</keyword>
<dbReference type="OrthoDB" id="9803192at2"/>
<evidence type="ECO:0000256" key="8">
    <source>
        <dbReference type="ARBA" id="ARBA00023014"/>
    </source>
</evidence>
<keyword evidence="3" id="KW-0874">Quinone</keyword>
<dbReference type="GO" id="GO:0016829">
    <property type="term" value="F:lyase activity"/>
    <property type="evidence" value="ECO:0007669"/>
    <property type="project" value="UniProtKB-KW"/>
</dbReference>
<evidence type="ECO:0000256" key="6">
    <source>
        <dbReference type="ARBA" id="ARBA00022967"/>
    </source>
</evidence>
<dbReference type="GO" id="GO:0046872">
    <property type="term" value="F:metal ion binding"/>
    <property type="evidence" value="ECO:0007669"/>
    <property type="project" value="UniProtKB-KW"/>
</dbReference>
<accession>A0A238YHL4</accession>
<evidence type="ECO:0000256" key="2">
    <source>
        <dbReference type="ARBA" id="ARBA00022485"/>
    </source>
</evidence>
<keyword evidence="7" id="KW-0408">Iron</keyword>
<dbReference type="RefSeq" id="WP_089272170.1">
    <property type="nucleotide sequence ID" value="NZ_FZOC01000001.1"/>
</dbReference>
<organism evidence="13 14">
    <name type="scientific">Humidesulfovibrio mexicanus</name>
    <dbReference type="NCBI Taxonomy" id="147047"/>
    <lineage>
        <taxon>Bacteria</taxon>
        <taxon>Pseudomonadati</taxon>
        <taxon>Thermodesulfobacteriota</taxon>
        <taxon>Desulfovibrionia</taxon>
        <taxon>Desulfovibrionales</taxon>
        <taxon>Desulfovibrionaceae</taxon>
        <taxon>Humidesulfovibrio</taxon>
    </lineage>
</organism>
<dbReference type="AlphaFoldDB" id="A0A238YHL4"/>
<dbReference type="PROSITE" id="PS00198">
    <property type="entry name" value="4FE4S_FER_1"/>
    <property type="match status" value="1"/>
</dbReference>
<dbReference type="InterPro" id="IPR010226">
    <property type="entry name" value="NADH_quinone_OxRdtase_chainI"/>
</dbReference>
<evidence type="ECO:0000256" key="11">
    <source>
        <dbReference type="ARBA" id="ARBA00023136"/>
    </source>
</evidence>
<keyword evidence="6" id="KW-1278">Translocase</keyword>
<keyword evidence="1" id="KW-1003">Cell membrane</keyword>
<dbReference type="PANTHER" id="PTHR10849:SF24">
    <property type="entry name" value="NADH-QUINONE OXIDOREDUCTASE SUBUNIT I 2"/>
    <property type="match status" value="1"/>
</dbReference>
<feature type="domain" description="4Fe-4S ferredoxin-type" evidence="12">
    <location>
        <begin position="69"/>
        <end position="98"/>
    </location>
</feature>
<evidence type="ECO:0000256" key="10">
    <source>
        <dbReference type="ARBA" id="ARBA00023075"/>
    </source>
</evidence>
<evidence type="ECO:0000256" key="3">
    <source>
        <dbReference type="ARBA" id="ARBA00022719"/>
    </source>
</evidence>
<dbReference type="Pfam" id="PF12838">
    <property type="entry name" value="Fer4_7"/>
    <property type="match status" value="1"/>
</dbReference>
<evidence type="ECO:0000313" key="13">
    <source>
        <dbReference type="EMBL" id="SNR69879.1"/>
    </source>
</evidence>
<reference evidence="13 14" key="1">
    <citation type="submission" date="2017-06" db="EMBL/GenBank/DDBJ databases">
        <authorList>
            <person name="Kim H.J."/>
            <person name="Triplett B.A."/>
        </authorList>
    </citation>
    <scope>NUCLEOTIDE SEQUENCE [LARGE SCALE GENOMIC DNA]</scope>
    <source>
        <strain evidence="13 14">DSM 13116</strain>
    </source>
</reference>
<keyword evidence="10 13" id="KW-0830">Ubiquinone</keyword>
<dbReference type="EMBL" id="FZOC01000001">
    <property type="protein sequence ID" value="SNR69879.1"/>
    <property type="molecule type" value="Genomic_DNA"/>
</dbReference>